<sequence length="230" mass="26363">DVANETTVLGSFDNAVFEYFGVTSRFFRKDNRFFVQTRGPDGKMGEFEIKYTFGVYPLQQYLVPFPGGRLQCLPLAWDAKEKKWYHLYPDEPIDPGDWLYWTNAGQNWNGMCAECHSTDLKKNYNYKNDSYQTTWSDIDVGCEACHGPGSRHVAWAEMPDMARPQTVYNYELEVETSGISSRDLVELCAPCHSRRAALGDYTHSEPDLLDSMLPSLLEEGMYFPDGQILE</sequence>
<dbReference type="InterPro" id="IPR036280">
    <property type="entry name" value="Multihaem_cyt_sf"/>
</dbReference>
<dbReference type="InterPro" id="IPR023155">
    <property type="entry name" value="Cyt_c-552/4"/>
</dbReference>
<comment type="caution">
    <text evidence="2">The sequence shown here is derived from an EMBL/GenBank/DDBJ whole genome shotgun (WGS) entry which is preliminary data.</text>
</comment>
<dbReference type="Gene3D" id="1.10.1130.10">
    <property type="entry name" value="Flavocytochrome C3, Chain A"/>
    <property type="match status" value="1"/>
</dbReference>
<gene>
    <name evidence="2" type="ORF">S01H1_78497</name>
</gene>
<evidence type="ECO:0000313" key="2">
    <source>
        <dbReference type="EMBL" id="GAG46175.1"/>
    </source>
</evidence>
<dbReference type="SUPFAM" id="SSF48695">
    <property type="entry name" value="Multiheme cytochromes"/>
    <property type="match status" value="1"/>
</dbReference>
<dbReference type="Pfam" id="PF13435">
    <property type="entry name" value="Cytochrome_C554"/>
    <property type="match status" value="1"/>
</dbReference>
<protein>
    <recommendedName>
        <fullName evidence="1">Cytochrome c-552/4 domain-containing protein</fullName>
    </recommendedName>
</protein>
<proteinExistence type="predicted"/>
<feature type="domain" description="Cytochrome c-552/4" evidence="1">
    <location>
        <begin position="109"/>
        <end position="147"/>
    </location>
</feature>
<reference evidence="2" key="1">
    <citation type="journal article" date="2014" name="Front. Microbiol.">
        <title>High frequency of phylogenetically diverse reductive dehalogenase-homologous genes in deep subseafloor sedimentary metagenomes.</title>
        <authorList>
            <person name="Kawai M."/>
            <person name="Futagami T."/>
            <person name="Toyoda A."/>
            <person name="Takaki Y."/>
            <person name="Nishi S."/>
            <person name="Hori S."/>
            <person name="Arai W."/>
            <person name="Tsubouchi T."/>
            <person name="Morono Y."/>
            <person name="Uchiyama I."/>
            <person name="Ito T."/>
            <person name="Fujiyama A."/>
            <person name="Inagaki F."/>
            <person name="Takami H."/>
        </authorList>
    </citation>
    <scope>NUCLEOTIDE SEQUENCE</scope>
    <source>
        <strain evidence="2">Expedition CK06-06</strain>
    </source>
</reference>
<organism evidence="2">
    <name type="scientific">marine sediment metagenome</name>
    <dbReference type="NCBI Taxonomy" id="412755"/>
    <lineage>
        <taxon>unclassified sequences</taxon>
        <taxon>metagenomes</taxon>
        <taxon>ecological metagenomes</taxon>
    </lineage>
</organism>
<feature type="non-terminal residue" evidence="2">
    <location>
        <position position="1"/>
    </location>
</feature>
<evidence type="ECO:0000259" key="1">
    <source>
        <dbReference type="Pfam" id="PF13435"/>
    </source>
</evidence>
<accession>X0XSE3</accession>
<feature type="non-terminal residue" evidence="2">
    <location>
        <position position="230"/>
    </location>
</feature>
<dbReference type="AlphaFoldDB" id="X0XSE3"/>
<dbReference type="EMBL" id="BARS01052836">
    <property type="protein sequence ID" value="GAG46175.1"/>
    <property type="molecule type" value="Genomic_DNA"/>
</dbReference>
<name>X0XSE3_9ZZZZ</name>